<dbReference type="PANTHER" id="PTHR39664">
    <property type="match status" value="1"/>
</dbReference>
<dbReference type="EMBL" id="CP109886">
    <property type="protein sequence ID" value="WCF29258.1"/>
    <property type="molecule type" value="Genomic_DNA"/>
</dbReference>
<dbReference type="PANTHER" id="PTHR39664:SF2">
    <property type="entry name" value="NUCLEIC ACID-BINDING PROTEIN, CONTAINING PIN DOMAIN-RELATED"/>
    <property type="match status" value="1"/>
</dbReference>
<evidence type="ECO:0000313" key="2">
    <source>
        <dbReference type="EMBL" id="WCF29258.1"/>
    </source>
</evidence>
<sequence>MKVTADTNVLLRTIVDDDEVQTTQAVALLEVADMVAVSLQSLCELVWVLRSRYGAARTDIAAALRMLLNTNNIAVNRPAAEAGLEMLEAGGDFADGVIAYDGTWLGAETFVSFDKKAVSLLTRHGYAARLLPNNPQ</sequence>
<reference evidence="2" key="2">
    <citation type="submission" date="2022-10" db="EMBL/GenBank/DDBJ databases">
        <authorList>
            <person name="Landa B."/>
            <person name="Arias-Giraldo L.F."/>
            <person name="Roman-Ecija M."/>
            <person name="Velasco-Amo M.P."/>
            <person name="De La Fuente L."/>
            <person name="Marco-Noales E."/>
            <person name="Moralejo E."/>
        </authorList>
    </citation>
    <scope>NUCLEOTIDE SEQUENCE</scope>
    <source>
        <strain evidence="2">CFBP8073</strain>
    </source>
</reference>
<dbReference type="CDD" id="cd18683">
    <property type="entry name" value="PIN_VapC-like"/>
    <property type="match status" value="1"/>
</dbReference>
<protein>
    <submittedName>
        <fullName evidence="2">Type II toxin-antitoxin system VapC family toxin</fullName>
    </submittedName>
</protein>
<gene>
    <name evidence="2" type="ORF">OK117_05195</name>
</gene>
<dbReference type="Gene3D" id="3.40.50.1010">
    <property type="entry name" value="5'-nuclease"/>
    <property type="match status" value="1"/>
</dbReference>
<reference evidence="2" key="1">
    <citation type="journal article" date="2022" name="Phytopathology">
        <title>Complete circularized genome resources of seven strains of Xylella fastidiosa subsp. fastidiosa using hybrid assembly reveals unknown plasmids.</title>
        <authorList>
            <person name="Velasco-Amo M.D.P."/>
            <person name="Arias-Giraldo L.F.F."/>
            <person name="Ecija M.R."/>
            <person name="De La Fuente L."/>
            <person name="Marco-Noales E."/>
            <person name="Moralejo E."/>
            <person name="Navas-Cort J.A."/>
            <person name="Landa B.B."/>
        </authorList>
    </citation>
    <scope>NUCLEOTIDE SEQUENCE</scope>
    <source>
        <strain evidence="2">CFBP8073</strain>
    </source>
</reference>
<dbReference type="Pfam" id="PF01850">
    <property type="entry name" value="PIN"/>
    <property type="match status" value="1"/>
</dbReference>
<dbReference type="Proteomes" id="UP001211513">
    <property type="component" value="Chromosome"/>
</dbReference>
<dbReference type="AlphaFoldDB" id="A0AAJ5UIW5"/>
<dbReference type="InterPro" id="IPR002716">
    <property type="entry name" value="PIN_dom"/>
</dbReference>
<feature type="domain" description="PIN" evidence="1">
    <location>
        <begin position="6"/>
        <end position="99"/>
    </location>
</feature>
<organism evidence="2 3">
    <name type="scientific">Xylella fastidiosa subsp. fastidiosa</name>
    <dbReference type="NCBI Taxonomy" id="644356"/>
    <lineage>
        <taxon>Bacteria</taxon>
        <taxon>Pseudomonadati</taxon>
        <taxon>Pseudomonadota</taxon>
        <taxon>Gammaproteobacteria</taxon>
        <taxon>Lysobacterales</taxon>
        <taxon>Lysobacteraceae</taxon>
        <taxon>Xylella</taxon>
    </lineage>
</organism>
<dbReference type="RefSeq" id="WP_058564708.1">
    <property type="nucleotide sequence ID" value="NZ_CP109886.1"/>
</dbReference>
<accession>A0AAJ5UIW5</accession>
<name>A0AAJ5UIW5_XYLFS</name>
<evidence type="ECO:0000259" key="1">
    <source>
        <dbReference type="Pfam" id="PF01850"/>
    </source>
</evidence>
<dbReference type="SUPFAM" id="SSF88723">
    <property type="entry name" value="PIN domain-like"/>
    <property type="match status" value="1"/>
</dbReference>
<evidence type="ECO:0000313" key="3">
    <source>
        <dbReference type="Proteomes" id="UP001211513"/>
    </source>
</evidence>
<dbReference type="InterPro" id="IPR029060">
    <property type="entry name" value="PIN-like_dom_sf"/>
</dbReference>
<proteinExistence type="predicted"/>